<dbReference type="eggNOG" id="COG0491">
    <property type="taxonomic scope" value="Bacteria"/>
</dbReference>
<proteinExistence type="inferred from homology"/>
<name>A0A1I7E5L7_9RHOB</name>
<comment type="similarity">
    <text evidence="1">Belongs to the metallo-beta-lactamase superfamily. Class-B beta-lactamase family.</text>
</comment>
<evidence type="ECO:0000313" key="4">
    <source>
        <dbReference type="Proteomes" id="UP000182466"/>
    </source>
</evidence>
<dbReference type="Gene3D" id="3.60.15.10">
    <property type="entry name" value="Ribonuclease Z/Hydroxyacylglutathione hydrolase-like"/>
    <property type="match status" value="1"/>
</dbReference>
<dbReference type="SMART" id="SM00849">
    <property type="entry name" value="Lactamase_B"/>
    <property type="match status" value="1"/>
</dbReference>
<keyword evidence="4" id="KW-1185">Reference proteome</keyword>
<dbReference type="STRING" id="999627.SAMN05216236_1453"/>
<dbReference type="AlphaFoldDB" id="A0A1I7E5L7"/>
<protein>
    <submittedName>
        <fullName evidence="3">Quinoprotein relay system zinc metallohydrolase 2</fullName>
    </submittedName>
</protein>
<dbReference type="GO" id="GO:0017001">
    <property type="term" value="P:antibiotic catabolic process"/>
    <property type="evidence" value="ECO:0007669"/>
    <property type="project" value="UniProtKB-ARBA"/>
</dbReference>
<feature type="domain" description="Metallo-beta-lactamase" evidence="2">
    <location>
        <begin position="87"/>
        <end position="271"/>
    </location>
</feature>
<keyword evidence="3" id="KW-0378">Hydrolase</keyword>
<dbReference type="OrthoDB" id="420651at2"/>
<dbReference type="GO" id="GO:0016787">
    <property type="term" value="F:hydrolase activity"/>
    <property type="evidence" value="ECO:0007669"/>
    <property type="project" value="UniProtKB-KW"/>
</dbReference>
<dbReference type="PANTHER" id="PTHR42951:SF4">
    <property type="entry name" value="ACYL-COENZYME A THIOESTERASE MBLAC2"/>
    <property type="match status" value="1"/>
</dbReference>
<dbReference type="Pfam" id="PF00753">
    <property type="entry name" value="Lactamase_B"/>
    <property type="match status" value="1"/>
</dbReference>
<gene>
    <name evidence="3" type="ORF">SAMN05216236_1453</name>
</gene>
<dbReference type="PANTHER" id="PTHR42951">
    <property type="entry name" value="METALLO-BETA-LACTAMASE DOMAIN-CONTAINING"/>
    <property type="match status" value="1"/>
</dbReference>
<reference evidence="3 4" key="1">
    <citation type="submission" date="2016-10" db="EMBL/GenBank/DDBJ databases">
        <authorList>
            <person name="de Groot N.N."/>
        </authorList>
    </citation>
    <scope>NUCLEOTIDE SEQUENCE [LARGE SCALE GENOMIC DNA]</scope>
    <source>
        <strain evidence="3 4">CGMCC 1.10959</strain>
    </source>
</reference>
<dbReference type="InterPro" id="IPR036866">
    <property type="entry name" value="RibonucZ/Hydroxyglut_hydro"/>
</dbReference>
<dbReference type="SUPFAM" id="SSF56281">
    <property type="entry name" value="Metallo-hydrolase/oxidoreductase"/>
    <property type="match status" value="1"/>
</dbReference>
<dbReference type="InterPro" id="IPR001279">
    <property type="entry name" value="Metallo-B-lactamas"/>
</dbReference>
<dbReference type="RefSeq" id="WP_027263862.1">
    <property type="nucleotide sequence ID" value="NZ_FPAW01000045.1"/>
</dbReference>
<dbReference type="InterPro" id="IPR050855">
    <property type="entry name" value="NDM-1-like"/>
</dbReference>
<evidence type="ECO:0000259" key="2">
    <source>
        <dbReference type="SMART" id="SM00849"/>
    </source>
</evidence>
<evidence type="ECO:0000313" key="3">
    <source>
        <dbReference type="EMBL" id="SFU19113.1"/>
    </source>
</evidence>
<dbReference type="NCBIfam" id="TIGR04559">
    <property type="entry name" value="SoxH_rel_PQQ_2"/>
    <property type="match status" value="1"/>
</dbReference>
<sequence length="342" mass="36486">MFEAVLTLCMSLAGAPCRDQLLPGYEAPTQAACLEALQAHPPELAAQTGDPTCQPTGPVLHFDEVAPGVFVHMGEIAEPDDANLGDVANIGFIIGADSVAVIDTGSARWIGEGIWRAIRSRTDKPISHVILTHMHPDHVLGASPLVQGGALAVGHVNLNRALADRQANYLESLEQLIGAGSFLGTEAVQIAQTVSQTAEIDLGGRVLDLRAWPMAHTGNDLTVLDRDSGILFTGDLVFHRHTPALDGALLGWQAVLDEMIALGASRIVPGHGGPILPWPVSASDMQRYLKTLESDTRAAIASGERLGEAITHIADSEAKQWQLFDAYNPRNATVAFTELEWE</sequence>
<accession>A0A1I7E5L7</accession>
<dbReference type="Proteomes" id="UP000182466">
    <property type="component" value="Unassembled WGS sequence"/>
</dbReference>
<evidence type="ECO:0000256" key="1">
    <source>
        <dbReference type="ARBA" id="ARBA00005250"/>
    </source>
</evidence>
<dbReference type="EMBL" id="FPAW01000045">
    <property type="protein sequence ID" value="SFU19113.1"/>
    <property type="molecule type" value="Genomic_DNA"/>
</dbReference>
<organism evidence="3 4">
    <name type="scientific">Sedimentitalea nanhaiensis</name>
    <dbReference type="NCBI Taxonomy" id="999627"/>
    <lineage>
        <taxon>Bacteria</taxon>
        <taxon>Pseudomonadati</taxon>
        <taxon>Pseudomonadota</taxon>
        <taxon>Alphaproteobacteria</taxon>
        <taxon>Rhodobacterales</taxon>
        <taxon>Paracoccaceae</taxon>
        <taxon>Sedimentitalea</taxon>
    </lineage>
</organism>
<dbReference type="InterPro" id="IPR030829">
    <property type="entry name" value="SoxH-rel_PQQ_2"/>
</dbReference>
<dbReference type="CDD" id="cd16282">
    <property type="entry name" value="metallo-hydrolase-like_MBL-fold"/>
    <property type="match status" value="1"/>
</dbReference>